<evidence type="ECO:0000256" key="3">
    <source>
        <dbReference type="ARBA" id="ARBA00022750"/>
    </source>
</evidence>
<dbReference type="SUPFAM" id="SSF50630">
    <property type="entry name" value="Acid proteases"/>
    <property type="match status" value="1"/>
</dbReference>
<protein>
    <recommendedName>
        <fullName evidence="7">Peptidase A1 domain-containing protein</fullName>
    </recommendedName>
</protein>
<dbReference type="MEROPS" id="A01.080"/>
<dbReference type="GO" id="GO:0006508">
    <property type="term" value="P:proteolysis"/>
    <property type="evidence" value="ECO:0007669"/>
    <property type="project" value="UniProtKB-KW"/>
</dbReference>
<keyword evidence="3 6" id="KW-0064">Aspartyl protease</keyword>
<dbReference type="EMBL" id="KN832570">
    <property type="protein sequence ID" value="KII84530.1"/>
    <property type="molecule type" value="Genomic_DNA"/>
</dbReference>
<evidence type="ECO:0000313" key="8">
    <source>
        <dbReference type="EMBL" id="KII84530.1"/>
    </source>
</evidence>
<evidence type="ECO:0000256" key="5">
    <source>
        <dbReference type="PIRSR" id="PIRSR601461-1"/>
    </source>
</evidence>
<gene>
    <name evidence="8" type="ORF">PLICRDRAFT_179353</name>
</gene>
<dbReference type="AlphaFoldDB" id="A0A0C9SXQ4"/>
<dbReference type="PROSITE" id="PS00141">
    <property type="entry name" value="ASP_PROTEASE"/>
    <property type="match status" value="1"/>
</dbReference>
<feature type="active site" evidence="5">
    <location>
        <position position="133"/>
    </location>
</feature>
<dbReference type="InterPro" id="IPR021109">
    <property type="entry name" value="Peptidase_aspartic_dom_sf"/>
</dbReference>
<dbReference type="InterPro" id="IPR001461">
    <property type="entry name" value="Aspartic_peptidase_A1"/>
</dbReference>
<dbReference type="HOGENOM" id="CLU_013253_0_2_1"/>
<dbReference type="Pfam" id="PF00026">
    <property type="entry name" value="Asp"/>
    <property type="match status" value="1"/>
</dbReference>
<feature type="domain" description="Peptidase A1" evidence="7">
    <location>
        <begin position="115"/>
        <end position="431"/>
    </location>
</feature>
<dbReference type="GO" id="GO:0004190">
    <property type="term" value="F:aspartic-type endopeptidase activity"/>
    <property type="evidence" value="ECO:0007669"/>
    <property type="project" value="UniProtKB-KW"/>
</dbReference>
<dbReference type="InterPro" id="IPR001969">
    <property type="entry name" value="Aspartic_peptidase_AS"/>
</dbReference>
<reference evidence="8 9" key="1">
    <citation type="submission" date="2014-06" db="EMBL/GenBank/DDBJ databases">
        <title>Evolutionary Origins and Diversification of the Mycorrhizal Mutualists.</title>
        <authorList>
            <consortium name="DOE Joint Genome Institute"/>
            <consortium name="Mycorrhizal Genomics Consortium"/>
            <person name="Kohler A."/>
            <person name="Kuo A."/>
            <person name="Nagy L.G."/>
            <person name="Floudas D."/>
            <person name="Copeland A."/>
            <person name="Barry K.W."/>
            <person name="Cichocki N."/>
            <person name="Veneault-Fourrey C."/>
            <person name="LaButti K."/>
            <person name="Lindquist E.A."/>
            <person name="Lipzen A."/>
            <person name="Lundell T."/>
            <person name="Morin E."/>
            <person name="Murat C."/>
            <person name="Riley R."/>
            <person name="Ohm R."/>
            <person name="Sun H."/>
            <person name="Tunlid A."/>
            <person name="Henrissat B."/>
            <person name="Grigoriev I.V."/>
            <person name="Hibbett D.S."/>
            <person name="Martin F."/>
        </authorList>
    </citation>
    <scope>NUCLEOTIDE SEQUENCE [LARGE SCALE GENOMIC DNA]</scope>
    <source>
        <strain evidence="8 9">FD-325 SS-3</strain>
    </source>
</reference>
<evidence type="ECO:0000256" key="6">
    <source>
        <dbReference type="RuleBase" id="RU000454"/>
    </source>
</evidence>
<evidence type="ECO:0000259" key="7">
    <source>
        <dbReference type="PROSITE" id="PS51767"/>
    </source>
</evidence>
<evidence type="ECO:0000256" key="1">
    <source>
        <dbReference type="ARBA" id="ARBA00007447"/>
    </source>
</evidence>
<organism evidence="8 9">
    <name type="scientific">Plicaturopsis crispa FD-325 SS-3</name>
    <dbReference type="NCBI Taxonomy" id="944288"/>
    <lineage>
        <taxon>Eukaryota</taxon>
        <taxon>Fungi</taxon>
        <taxon>Dikarya</taxon>
        <taxon>Basidiomycota</taxon>
        <taxon>Agaricomycotina</taxon>
        <taxon>Agaricomycetes</taxon>
        <taxon>Agaricomycetidae</taxon>
        <taxon>Amylocorticiales</taxon>
        <taxon>Amylocorticiaceae</taxon>
        <taxon>Plicatura</taxon>
        <taxon>Plicaturopsis crispa</taxon>
    </lineage>
</organism>
<comment type="similarity">
    <text evidence="1 6">Belongs to the peptidase A1 family.</text>
</comment>
<dbReference type="PRINTS" id="PR00792">
    <property type="entry name" value="PEPSIN"/>
</dbReference>
<evidence type="ECO:0000256" key="4">
    <source>
        <dbReference type="ARBA" id="ARBA00022801"/>
    </source>
</evidence>
<proteinExistence type="inferred from homology"/>
<evidence type="ECO:0000256" key="2">
    <source>
        <dbReference type="ARBA" id="ARBA00022670"/>
    </source>
</evidence>
<dbReference type="PANTHER" id="PTHR47966:SF1">
    <property type="entry name" value="ASPARTYL PROTEINASE"/>
    <property type="match status" value="1"/>
</dbReference>
<keyword evidence="2 6" id="KW-0645">Protease</keyword>
<dbReference type="Gene3D" id="2.40.70.10">
    <property type="entry name" value="Acid Proteases"/>
    <property type="match status" value="2"/>
</dbReference>
<keyword evidence="4 6" id="KW-0378">Hydrolase</keyword>
<dbReference type="CDD" id="cd06097">
    <property type="entry name" value="Aspergillopepsin_like"/>
    <property type="match status" value="1"/>
</dbReference>
<keyword evidence="9" id="KW-1185">Reference proteome</keyword>
<name>A0A0C9SXQ4_PLICR</name>
<feature type="active site" evidence="5">
    <location>
        <position position="325"/>
    </location>
</feature>
<dbReference type="InterPro" id="IPR034163">
    <property type="entry name" value="Aspergillopepsin-like_cat_dom"/>
</dbReference>
<dbReference type="InterPro" id="IPR033121">
    <property type="entry name" value="PEPTIDASE_A1"/>
</dbReference>
<dbReference type="Proteomes" id="UP000053263">
    <property type="component" value="Unassembled WGS sequence"/>
</dbReference>
<sequence>MSSAPKVVLTKVEKWAPNGPQDYARTVRKYNITPSSHQTVIFTRDSKLIRVYPTDGKKQASLLDKFKHIVKRGEQNAQVVFKGAGGIKTVDKARVDPASGEGEVPADDVQNDLEYVVPVKVGTPGVSLKLDFDTGSSDLWVFSTALKLSTEQEKEHTIYDPSASSTAKLQSHEKWNISYGDGSSASGTVYHDSVTVGDVTIAGQGVEAATKASSSFLSPGSDGLLGLAWPALNTVTPSAEKTPVEQMIAQKLIAQPLFTVKLDKAGGSDEGGSFYTFGTIDSSVALTGDITYVDVDNSNGFWEFPTKSLKIGSTTLPRRTTAIADTGTTLLLLEDAAVEAIYKQIKGAKLSNTAGGWVVPAGAAVGDLGVEVGGVTYTIPGEDIKFADNGDGTFYGSVQSRGNNPQDIWGDVFLKRVYTVFNVGEKKIGFGQRAKY</sequence>
<dbReference type="PANTHER" id="PTHR47966">
    <property type="entry name" value="BETA-SITE APP-CLEAVING ENZYME, ISOFORM A-RELATED"/>
    <property type="match status" value="1"/>
</dbReference>
<accession>A0A0C9SXQ4</accession>
<dbReference type="OrthoDB" id="2747330at2759"/>
<evidence type="ECO:0000313" key="9">
    <source>
        <dbReference type="Proteomes" id="UP000053263"/>
    </source>
</evidence>
<dbReference type="PROSITE" id="PS51767">
    <property type="entry name" value="PEPTIDASE_A1"/>
    <property type="match status" value="1"/>
</dbReference>